<feature type="compositionally biased region" description="Low complexity" evidence="1">
    <location>
        <begin position="68"/>
        <end position="81"/>
    </location>
</feature>
<dbReference type="EMBL" id="JACIVI010000001">
    <property type="protein sequence ID" value="MBB1161556.1"/>
    <property type="molecule type" value="Genomic_DNA"/>
</dbReference>
<feature type="region of interest" description="Disordered" evidence="1">
    <location>
        <begin position="43"/>
        <end position="86"/>
    </location>
</feature>
<reference evidence="2 3" key="1">
    <citation type="submission" date="2020-08" db="EMBL/GenBank/DDBJ databases">
        <title>Aquariorum lacteus gen. nov., sp. nov., a new member of the family Comamonadaceae, isolated from freshwater aquarium.</title>
        <authorList>
            <person name="Chun S.-J."/>
        </authorList>
    </citation>
    <scope>NUCLEOTIDE SEQUENCE [LARGE SCALE GENOMIC DNA]</scope>
    <source>
        <strain evidence="2 3">SJAQ100</strain>
    </source>
</reference>
<proteinExistence type="predicted"/>
<evidence type="ECO:0008006" key="4">
    <source>
        <dbReference type="Google" id="ProtNLM"/>
    </source>
</evidence>
<gene>
    <name evidence="2" type="ORF">H4F90_06130</name>
</gene>
<name>A0A839HJ40_9BURK</name>
<accession>A0A839HJ40</accession>
<dbReference type="RefSeq" id="WP_182662428.1">
    <property type="nucleotide sequence ID" value="NZ_JACIVI010000001.1"/>
</dbReference>
<evidence type="ECO:0000313" key="3">
    <source>
        <dbReference type="Proteomes" id="UP000586093"/>
    </source>
</evidence>
<dbReference type="Proteomes" id="UP000586093">
    <property type="component" value="Unassembled WGS sequence"/>
</dbReference>
<dbReference type="AlphaFoldDB" id="A0A839HJ40"/>
<comment type="caution">
    <text evidence="2">The sequence shown here is derived from an EMBL/GenBank/DDBJ whole genome shotgun (WGS) entry which is preliminary data.</text>
</comment>
<protein>
    <recommendedName>
        <fullName evidence="4">DUF2946 domain-containing protein</fullName>
    </recommendedName>
</protein>
<evidence type="ECO:0000313" key="2">
    <source>
        <dbReference type="EMBL" id="MBB1161556.1"/>
    </source>
</evidence>
<organism evidence="2 3">
    <name type="scientific">Aquariibacter albus</name>
    <dbReference type="NCBI Taxonomy" id="2759899"/>
    <lineage>
        <taxon>Bacteria</taxon>
        <taxon>Pseudomonadati</taxon>
        <taxon>Pseudomonadota</taxon>
        <taxon>Betaproteobacteria</taxon>
        <taxon>Burkholderiales</taxon>
        <taxon>Sphaerotilaceae</taxon>
        <taxon>Aquariibacter</taxon>
    </lineage>
</organism>
<evidence type="ECO:0000256" key="1">
    <source>
        <dbReference type="SAM" id="MobiDB-lite"/>
    </source>
</evidence>
<sequence length="151" mass="15929">MWVSVRAAFIWLVMLAIPLQGIAASSMLHCGPGHERQMVQVSAADHHGDRRGLGSVHHHPAADHQAAHVDTAAAEAASTDHGQPSAQADQAHLGKFKCSACAQCCASVALLDRVSDPIRLEPVSIAPVIAADDYPQVAQTGPERPPRPFLA</sequence>
<keyword evidence="3" id="KW-1185">Reference proteome</keyword>